<dbReference type="OrthoDB" id="2564953at2759"/>
<feature type="region of interest" description="Disordered" evidence="1">
    <location>
        <begin position="1"/>
        <end position="437"/>
    </location>
</feature>
<dbReference type="Proteomes" id="UP000279259">
    <property type="component" value="Unassembled WGS sequence"/>
</dbReference>
<feature type="compositionally biased region" description="Polar residues" evidence="1">
    <location>
        <begin position="341"/>
        <end position="351"/>
    </location>
</feature>
<evidence type="ECO:0000256" key="1">
    <source>
        <dbReference type="SAM" id="MobiDB-lite"/>
    </source>
</evidence>
<feature type="compositionally biased region" description="Basic and acidic residues" evidence="1">
    <location>
        <begin position="413"/>
        <end position="432"/>
    </location>
</feature>
<accession>A0A427YT58</accession>
<evidence type="ECO:0000313" key="3">
    <source>
        <dbReference type="Proteomes" id="UP000279259"/>
    </source>
</evidence>
<feature type="compositionally biased region" description="Basic and acidic residues" evidence="1">
    <location>
        <begin position="389"/>
        <end position="400"/>
    </location>
</feature>
<comment type="caution">
    <text evidence="2">The sequence shown here is derived from an EMBL/GenBank/DDBJ whole genome shotgun (WGS) entry which is preliminary data.</text>
</comment>
<feature type="compositionally biased region" description="Low complexity" evidence="1">
    <location>
        <begin position="1"/>
        <end position="17"/>
    </location>
</feature>
<reference evidence="2 3" key="1">
    <citation type="submission" date="2018-11" db="EMBL/GenBank/DDBJ databases">
        <title>Genome sequence of Saitozyma podzolica DSM 27192.</title>
        <authorList>
            <person name="Aliyu H."/>
            <person name="Gorte O."/>
            <person name="Ochsenreither K."/>
        </authorList>
    </citation>
    <scope>NUCLEOTIDE SEQUENCE [LARGE SCALE GENOMIC DNA]</scope>
    <source>
        <strain evidence="2 3">DSM 27192</strain>
    </source>
</reference>
<dbReference type="AlphaFoldDB" id="A0A427YT58"/>
<sequence>MEEPNTAGATAPAAAAPDTPPSIPRSARPFSPSPPKETRHTASRPPSLLFGAPPTGTVAASTSISLEGLPPTPSPYASFGESVDRGSNDFFSTLAHRGPRGTTTGPGKEESASTAQGDASVSTTSSSSPPLGAASILNALAQPAHPKSATPPTPTTLDLAGHVGPTPPRHTAVKRSQSPGSPRSLASDGAHNSSRSFPRIHQPTVVRRKSGKGVAFLPPPAQVSPTTSGFTIHQPSHHRASMPAGSRHDLDEIRSAGRSRSLSRPSTSDARRPETRAGLDEMMRTGVIRVDPRGGEVEPVQYGGGPASDDVTAYSEDEVREPKMPELGRVVGLREDESKDWSPSTIASSVVPSPETVIHPTFDQESEPKNRSRVSTSPPQESAADEDGEVVRVEHTKDGGSEVTTTAGSRSEAPQEHDAHKPLQSGDSRDAPQTDDDHELHEVDAATGQDDGERVRESASNDTLIQEYISAAVNKLTHPLDPPPAEPEIPEELYVPPYRVRPTASRRLDVLPAGDGEKLSLVLHANLTRHSRDTPLPFNSAPRVEVRLAWKDRKAWAWVPGVWLIPDWEVRYVRGEYGLLRTVVRGVIGSLPIVRRLAAWL</sequence>
<proteinExistence type="predicted"/>
<feature type="compositionally biased region" description="Basic and acidic residues" evidence="1">
    <location>
        <begin position="320"/>
        <end position="340"/>
    </location>
</feature>
<keyword evidence="3" id="KW-1185">Reference proteome</keyword>
<feature type="compositionally biased region" description="Polar residues" evidence="1">
    <location>
        <begin position="223"/>
        <end position="234"/>
    </location>
</feature>
<feature type="compositionally biased region" description="Polar residues" evidence="1">
    <location>
        <begin position="258"/>
        <end position="268"/>
    </location>
</feature>
<gene>
    <name evidence="2" type="ORF">EHS25_004141</name>
</gene>
<name>A0A427YT58_9TREE</name>
<protein>
    <submittedName>
        <fullName evidence="2">Uncharacterized protein</fullName>
    </submittedName>
</protein>
<organism evidence="2 3">
    <name type="scientific">Saitozyma podzolica</name>
    <dbReference type="NCBI Taxonomy" id="1890683"/>
    <lineage>
        <taxon>Eukaryota</taxon>
        <taxon>Fungi</taxon>
        <taxon>Dikarya</taxon>
        <taxon>Basidiomycota</taxon>
        <taxon>Agaricomycotina</taxon>
        <taxon>Tremellomycetes</taxon>
        <taxon>Tremellales</taxon>
        <taxon>Trimorphomycetaceae</taxon>
        <taxon>Saitozyma</taxon>
    </lineage>
</organism>
<evidence type="ECO:0000313" key="2">
    <source>
        <dbReference type="EMBL" id="RSH94338.1"/>
    </source>
</evidence>
<feature type="compositionally biased region" description="Basic and acidic residues" evidence="1">
    <location>
        <begin position="246"/>
        <end position="255"/>
    </location>
</feature>
<feature type="compositionally biased region" description="Basic and acidic residues" evidence="1">
    <location>
        <begin position="269"/>
        <end position="283"/>
    </location>
</feature>
<dbReference type="EMBL" id="RSCD01000002">
    <property type="protein sequence ID" value="RSH94338.1"/>
    <property type="molecule type" value="Genomic_DNA"/>
</dbReference>